<evidence type="ECO:0000256" key="3">
    <source>
        <dbReference type="ARBA" id="ARBA00022448"/>
    </source>
</evidence>
<protein>
    <submittedName>
        <fullName evidence="15">Na+/proline symporter</fullName>
    </submittedName>
</protein>
<keyword evidence="8" id="KW-0915">Sodium</keyword>
<comment type="caution">
    <text evidence="15">The sequence shown here is derived from an EMBL/GenBank/DDBJ whole genome shotgun (WGS) entry which is preliminary data.</text>
</comment>
<feature type="transmembrane region" description="Helical" evidence="14">
    <location>
        <begin position="123"/>
        <end position="142"/>
    </location>
</feature>
<dbReference type="RefSeq" id="WP_145085382.1">
    <property type="nucleotide sequence ID" value="NZ_DAMBUX010000010.1"/>
</dbReference>
<name>A0A562J4X9_9FIRM</name>
<feature type="transmembrane region" description="Helical" evidence="14">
    <location>
        <begin position="6"/>
        <end position="27"/>
    </location>
</feature>
<dbReference type="OrthoDB" id="9810181at2"/>
<evidence type="ECO:0000256" key="9">
    <source>
        <dbReference type="ARBA" id="ARBA00023065"/>
    </source>
</evidence>
<dbReference type="GO" id="GO:0005886">
    <property type="term" value="C:plasma membrane"/>
    <property type="evidence" value="ECO:0007669"/>
    <property type="project" value="UniProtKB-SubCell"/>
</dbReference>
<accession>A0A562J4X9</accession>
<evidence type="ECO:0000313" key="16">
    <source>
        <dbReference type="Proteomes" id="UP000315343"/>
    </source>
</evidence>
<sequence length="497" mass="52820">MSATAKTLIMTFSFLMIAVSFFIGWWAKKKVTSSEAYFGSTGMFGPFTVGLSSTAAVASAFALVGVPGLMYSTGNAMAFWMLSSAAFAMAYLILGKKVRAMAEIGKVASLGDLSDLRYNNNRVIKITMSLTLFLGCVAYLAAQIKAGSELFGHLLGWDPLVAGFVIFGVLAVYMSISGEVGGLLTQAFQGLVMVIAGVVIVVSFFNITGGFGEVLKVTSQAGTVTANEITKEFSPDMLNAWGSMPRTVAMTWMLIPILGTVGQPQVITRMYALKDPRDMPKMGLYTALSHTMVGLLTMVVSSGALYLVATGKIDPLVKGDRAIYAMADYAGITAQLFVYAGVLAAAMSSASLFLSICSTVVSRDIPSALGFKFESKKQVQISRISMLVLGIISIVFSVTQGEMVGILGTFGWGTLMSATFPVFVLGLLWKRANEKGVMCGSVTGLALNIASFAGFKWPGVLPWYFNVITISIAVTVAVSLITKEQGLSRKLQAVIDL</sequence>
<keyword evidence="5 14" id="KW-0812">Transmembrane</keyword>
<dbReference type="Gene3D" id="1.20.1730.10">
    <property type="entry name" value="Sodium/glucose cotransporter"/>
    <property type="match status" value="1"/>
</dbReference>
<evidence type="ECO:0000256" key="11">
    <source>
        <dbReference type="ARBA" id="ARBA00023201"/>
    </source>
</evidence>
<comment type="similarity">
    <text evidence="2 13">Belongs to the sodium:solute symporter (SSF) (TC 2.A.21) family.</text>
</comment>
<feature type="transmembrane region" description="Helical" evidence="14">
    <location>
        <begin position="154"/>
        <end position="176"/>
    </location>
</feature>
<dbReference type="GO" id="GO:0006814">
    <property type="term" value="P:sodium ion transport"/>
    <property type="evidence" value="ECO:0007669"/>
    <property type="project" value="UniProtKB-KW"/>
</dbReference>
<keyword evidence="7 14" id="KW-1133">Transmembrane helix</keyword>
<evidence type="ECO:0000256" key="7">
    <source>
        <dbReference type="ARBA" id="ARBA00022989"/>
    </source>
</evidence>
<feature type="transmembrane region" description="Helical" evidence="14">
    <location>
        <begin position="77"/>
        <end position="94"/>
    </location>
</feature>
<evidence type="ECO:0000256" key="2">
    <source>
        <dbReference type="ARBA" id="ARBA00006434"/>
    </source>
</evidence>
<evidence type="ECO:0000256" key="1">
    <source>
        <dbReference type="ARBA" id="ARBA00004651"/>
    </source>
</evidence>
<keyword evidence="6" id="KW-0769">Symport</keyword>
<dbReference type="PROSITE" id="PS50283">
    <property type="entry name" value="NA_SOLUT_SYMP_3"/>
    <property type="match status" value="1"/>
</dbReference>
<keyword evidence="9" id="KW-0406">Ion transport</keyword>
<feature type="transmembrane region" description="Helical" evidence="14">
    <location>
        <begin position="188"/>
        <end position="207"/>
    </location>
</feature>
<evidence type="ECO:0000256" key="4">
    <source>
        <dbReference type="ARBA" id="ARBA00022475"/>
    </source>
</evidence>
<evidence type="ECO:0000256" key="10">
    <source>
        <dbReference type="ARBA" id="ARBA00023136"/>
    </source>
</evidence>
<feature type="transmembrane region" description="Helical" evidence="14">
    <location>
        <begin position="336"/>
        <end position="361"/>
    </location>
</feature>
<evidence type="ECO:0000256" key="5">
    <source>
        <dbReference type="ARBA" id="ARBA00022692"/>
    </source>
</evidence>
<dbReference type="Pfam" id="PF00474">
    <property type="entry name" value="SSF"/>
    <property type="match status" value="1"/>
</dbReference>
<proteinExistence type="inferred from homology"/>
<dbReference type="EMBL" id="VLKH01000010">
    <property type="protein sequence ID" value="TWH78133.1"/>
    <property type="molecule type" value="Genomic_DNA"/>
</dbReference>
<feature type="transmembrane region" description="Helical" evidence="14">
    <location>
        <begin position="436"/>
        <end position="457"/>
    </location>
</feature>
<feature type="transmembrane region" description="Helical" evidence="14">
    <location>
        <begin position="284"/>
        <end position="309"/>
    </location>
</feature>
<keyword evidence="4" id="KW-1003">Cell membrane</keyword>
<reference evidence="15 16" key="1">
    <citation type="submission" date="2019-07" db="EMBL/GenBank/DDBJ databases">
        <title>Genomic Encyclopedia of Type Strains, Phase I: the one thousand microbial genomes (KMG-I) project.</title>
        <authorList>
            <person name="Kyrpides N."/>
        </authorList>
    </citation>
    <scope>NUCLEOTIDE SEQUENCE [LARGE SCALE GENOMIC DNA]</scope>
    <source>
        <strain evidence="15 16">DSM 13558</strain>
    </source>
</reference>
<dbReference type="Proteomes" id="UP000315343">
    <property type="component" value="Unassembled WGS sequence"/>
</dbReference>
<feature type="transmembrane region" description="Helical" evidence="14">
    <location>
        <begin position="47"/>
        <end position="71"/>
    </location>
</feature>
<evidence type="ECO:0000313" key="15">
    <source>
        <dbReference type="EMBL" id="TWH78133.1"/>
    </source>
</evidence>
<evidence type="ECO:0000256" key="14">
    <source>
        <dbReference type="SAM" id="Phobius"/>
    </source>
</evidence>
<evidence type="ECO:0000256" key="13">
    <source>
        <dbReference type="RuleBase" id="RU362091"/>
    </source>
</evidence>
<dbReference type="InterPro" id="IPR001734">
    <property type="entry name" value="Na/solute_symporter"/>
</dbReference>
<gene>
    <name evidence="15" type="ORF">LY60_02973</name>
</gene>
<comment type="subcellular location">
    <subcellularLocation>
        <location evidence="1">Cell membrane</location>
        <topology evidence="1">Multi-pass membrane protein</topology>
    </subcellularLocation>
</comment>
<dbReference type="InterPro" id="IPR050277">
    <property type="entry name" value="Sodium:Solute_Symporter"/>
</dbReference>
<keyword evidence="10 14" id="KW-0472">Membrane</keyword>
<evidence type="ECO:0000256" key="8">
    <source>
        <dbReference type="ARBA" id="ARBA00023053"/>
    </source>
</evidence>
<evidence type="ECO:0000256" key="6">
    <source>
        <dbReference type="ARBA" id="ARBA00022847"/>
    </source>
</evidence>
<keyword evidence="16" id="KW-1185">Reference proteome</keyword>
<evidence type="ECO:0000256" key="12">
    <source>
        <dbReference type="ARBA" id="ARBA00033708"/>
    </source>
</evidence>
<feature type="transmembrane region" description="Helical" evidence="14">
    <location>
        <begin position="463"/>
        <end position="482"/>
    </location>
</feature>
<dbReference type="GO" id="GO:0015293">
    <property type="term" value="F:symporter activity"/>
    <property type="evidence" value="ECO:0007669"/>
    <property type="project" value="UniProtKB-KW"/>
</dbReference>
<dbReference type="InterPro" id="IPR038377">
    <property type="entry name" value="Na/Glc_symporter_sf"/>
</dbReference>
<dbReference type="PANTHER" id="PTHR48086">
    <property type="entry name" value="SODIUM/PROLINE SYMPORTER-RELATED"/>
    <property type="match status" value="1"/>
</dbReference>
<feature type="transmembrane region" description="Helical" evidence="14">
    <location>
        <begin position="249"/>
        <end position="272"/>
    </location>
</feature>
<dbReference type="AlphaFoldDB" id="A0A562J4X9"/>
<feature type="transmembrane region" description="Helical" evidence="14">
    <location>
        <begin position="381"/>
        <end position="398"/>
    </location>
</feature>
<dbReference type="PANTHER" id="PTHR48086:SF3">
    <property type="entry name" value="SODIUM_PROLINE SYMPORTER"/>
    <property type="match status" value="1"/>
</dbReference>
<comment type="catalytic activity">
    <reaction evidence="12">
        <text>L-proline(in) + Na(+)(in) = L-proline(out) + Na(+)(out)</text>
        <dbReference type="Rhea" id="RHEA:28967"/>
        <dbReference type="ChEBI" id="CHEBI:29101"/>
        <dbReference type="ChEBI" id="CHEBI:60039"/>
    </reaction>
</comment>
<keyword evidence="3" id="KW-0813">Transport</keyword>
<feature type="transmembrane region" description="Helical" evidence="14">
    <location>
        <begin position="410"/>
        <end position="429"/>
    </location>
</feature>
<organism evidence="15 16">
    <name type="scientific">Sedimentibacter saalensis</name>
    <dbReference type="NCBI Taxonomy" id="130788"/>
    <lineage>
        <taxon>Bacteria</taxon>
        <taxon>Bacillati</taxon>
        <taxon>Bacillota</taxon>
        <taxon>Tissierellia</taxon>
        <taxon>Sedimentibacter</taxon>
    </lineage>
</organism>
<keyword evidence="11" id="KW-0739">Sodium transport</keyword>